<protein>
    <submittedName>
        <fullName evidence="1">Uncharacterized protein</fullName>
    </submittedName>
</protein>
<organism evidence="1 2">
    <name type="scientific">Moraxella catarrhalis</name>
    <name type="common">Branhamella catarrhalis</name>
    <dbReference type="NCBI Taxonomy" id="480"/>
    <lineage>
        <taxon>Bacteria</taxon>
        <taxon>Pseudomonadati</taxon>
        <taxon>Pseudomonadota</taxon>
        <taxon>Gammaproteobacteria</taxon>
        <taxon>Moraxellales</taxon>
        <taxon>Moraxellaceae</taxon>
        <taxon>Moraxella</taxon>
    </lineage>
</organism>
<sequence length="86" mass="9570">MEQQVRKEKVQRTWLGNVFHAISKAFSTAGTLATATDKAAKNYGALAVTQSSRAVKKLDADIRKEYGVSLAEFNKEVEDMVDDLYD</sequence>
<proteinExistence type="predicted"/>
<dbReference type="AlphaFoldDB" id="A0A3A9M6H7"/>
<dbReference type="Proteomes" id="UP000280228">
    <property type="component" value="Chromosome"/>
</dbReference>
<evidence type="ECO:0000313" key="1">
    <source>
        <dbReference type="EMBL" id="AZQ92411.1"/>
    </source>
</evidence>
<reference evidence="1 2" key="1">
    <citation type="submission" date="2018-12" db="EMBL/GenBank/DDBJ databases">
        <title>Persistence of Moraxella catarrhalis in Chronic Obstructive Pulmonary Disease and Regulation of the Hag/MID Adhesin.</title>
        <authorList>
            <person name="Murphy T."/>
            <person name="Zhao X."/>
            <person name="Vyas G."/>
            <person name="Aluvathingal J."/>
            <person name="Nadendla S."/>
            <person name="Tallon L."/>
            <person name="Tettelin H."/>
        </authorList>
    </citation>
    <scope>NUCLEOTIDE SEQUENCE [LARGE SCALE GENOMIC DNA]</scope>
    <source>
        <strain evidence="1 2">46P58B1</strain>
    </source>
</reference>
<name>A0A3A9M6H7_MORCA</name>
<accession>A0A3A9M6H7</accession>
<evidence type="ECO:0000313" key="2">
    <source>
        <dbReference type="Proteomes" id="UP000280228"/>
    </source>
</evidence>
<dbReference type="EMBL" id="CP034662">
    <property type="protein sequence ID" value="AZQ92411.1"/>
    <property type="molecule type" value="Genomic_DNA"/>
</dbReference>
<dbReference type="RefSeq" id="WP_003667893.1">
    <property type="nucleotide sequence ID" value="NZ_CP034662.1"/>
</dbReference>
<gene>
    <name evidence="1" type="ORF">EJK53_0890</name>
</gene>